<organism evidence="1">
    <name type="scientific">hydrocarbon metagenome</name>
    <dbReference type="NCBI Taxonomy" id="938273"/>
    <lineage>
        <taxon>unclassified sequences</taxon>
        <taxon>metagenomes</taxon>
        <taxon>ecological metagenomes</taxon>
    </lineage>
</organism>
<gene>
    <name evidence="1" type="ORF">ASZ90_006069</name>
</gene>
<name>A0A0W8FT79_9ZZZZ</name>
<evidence type="ECO:0000313" key="1">
    <source>
        <dbReference type="EMBL" id="KUG24128.1"/>
    </source>
</evidence>
<reference evidence="1" key="1">
    <citation type="journal article" date="2015" name="Proc. Natl. Acad. Sci. U.S.A.">
        <title>Networks of energetic and metabolic interactions define dynamics in microbial communities.</title>
        <authorList>
            <person name="Embree M."/>
            <person name="Liu J.K."/>
            <person name="Al-Bassam M.M."/>
            <person name="Zengler K."/>
        </authorList>
    </citation>
    <scope>NUCLEOTIDE SEQUENCE</scope>
</reference>
<comment type="caution">
    <text evidence="1">The sequence shown here is derived from an EMBL/GenBank/DDBJ whole genome shotgun (WGS) entry which is preliminary data.</text>
</comment>
<sequence length="49" mass="5550">MRFRSLANFVGKPAPAQAGVGFLNVCIIRLVASSLPRRYPLKAKWYKKE</sequence>
<accession>A0A0W8FT79</accession>
<proteinExistence type="predicted"/>
<dbReference type="EMBL" id="LNQE01000861">
    <property type="protein sequence ID" value="KUG24128.1"/>
    <property type="molecule type" value="Genomic_DNA"/>
</dbReference>
<protein>
    <submittedName>
        <fullName evidence="1">Uncharacterized protein</fullName>
    </submittedName>
</protein>
<dbReference type="AlphaFoldDB" id="A0A0W8FT79"/>